<dbReference type="Pfam" id="PF08030">
    <property type="entry name" value="NAD_binding_6"/>
    <property type="match status" value="1"/>
</dbReference>
<dbReference type="InterPro" id="IPR000778">
    <property type="entry name" value="Cyt_b245_heavy_chain"/>
</dbReference>
<dbReference type="InterPro" id="IPR013121">
    <property type="entry name" value="Fe_red_NAD-bd_6"/>
</dbReference>
<dbReference type="InterPro" id="IPR017927">
    <property type="entry name" value="FAD-bd_FR_type"/>
</dbReference>
<dbReference type="Gene3D" id="3.40.50.80">
    <property type="entry name" value="Nucleotide-binding domain of ferredoxin-NADP reductase (FNR) module"/>
    <property type="match status" value="1"/>
</dbReference>
<accession>A0A8K1C995</accession>
<keyword evidence="4" id="KW-0560">Oxidoreductase</keyword>
<dbReference type="Pfam" id="PF08022">
    <property type="entry name" value="FAD_binding_8"/>
    <property type="match status" value="1"/>
</dbReference>
<comment type="caution">
    <text evidence="8">The sequence shown here is derived from an EMBL/GenBank/DDBJ whole genome shotgun (WGS) entry which is preliminary data.</text>
</comment>
<dbReference type="PANTHER" id="PTHR11972:SF193">
    <property type="entry name" value="FAD-BINDING FR-TYPE DOMAIN-CONTAINING PROTEIN"/>
    <property type="match status" value="1"/>
</dbReference>
<evidence type="ECO:0000256" key="4">
    <source>
        <dbReference type="ARBA" id="ARBA00023002"/>
    </source>
</evidence>
<evidence type="ECO:0000256" key="3">
    <source>
        <dbReference type="ARBA" id="ARBA00022989"/>
    </source>
</evidence>
<dbReference type="SUPFAM" id="SSF63380">
    <property type="entry name" value="Riboflavin synthase domain-like"/>
    <property type="match status" value="1"/>
</dbReference>
<evidence type="ECO:0000313" key="8">
    <source>
        <dbReference type="EMBL" id="TMW58840.1"/>
    </source>
</evidence>
<organism evidence="8 9">
    <name type="scientific">Pythium oligandrum</name>
    <name type="common">Mycoparasitic fungus</name>
    <dbReference type="NCBI Taxonomy" id="41045"/>
    <lineage>
        <taxon>Eukaryota</taxon>
        <taxon>Sar</taxon>
        <taxon>Stramenopiles</taxon>
        <taxon>Oomycota</taxon>
        <taxon>Peronosporomycetes</taxon>
        <taxon>Pythiales</taxon>
        <taxon>Pythiaceae</taxon>
        <taxon>Pythium</taxon>
    </lineage>
</organism>
<dbReference type="SFLD" id="SFLDG01168">
    <property type="entry name" value="Ferric_reductase_subgroup_(FRE"/>
    <property type="match status" value="1"/>
</dbReference>
<dbReference type="InterPro" id="IPR039261">
    <property type="entry name" value="FNR_nucleotide-bd"/>
</dbReference>
<gene>
    <name evidence="8" type="ORF">Poli38472_006985</name>
</gene>
<feature type="transmembrane region" description="Helical" evidence="6">
    <location>
        <begin position="273"/>
        <end position="294"/>
    </location>
</feature>
<feature type="transmembrane region" description="Helical" evidence="6">
    <location>
        <begin position="182"/>
        <end position="204"/>
    </location>
</feature>
<dbReference type="PROSITE" id="PS51384">
    <property type="entry name" value="FAD_FR"/>
    <property type="match status" value="1"/>
</dbReference>
<dbReference type="InterPro" id="IPR013112">
    <property type="entry name" value="FAD-bd_8"/>
</dbReference>
<feature type="transmembrane region" description="Helical" evidence="6">
    <location>
        <begin position="31"/>
        <end position="50"/>
    </location>
</feature>
<keyword evidence="2 6" id="KW-0812">Transmembrane</keyword>
<comment type="subcellular location">
    <subcellularLocation>
        <location evidence="1">Membrane</location>
        <topology evidence="1">Multi-pass membrane protein</topology>
    </subcellularLocation>
</comment>
<feature type="transmembrane region" description="Helical" evidence="6">
    <location>
        <begin position="140"/>
        <end position="158"/>
    </location>
</feature>
<keyword evidence="3 6" id="KW-1133">Transmembrane helix</keyword>
<dbReference type="CDD" id="cd06186">
    <property type="entry name" value="NOX_Duox_like_FAD_NADP"/>
    <property type="match status" value="1"/>
</dbReference>
<dbReference type="EMBL" id="SPLM01000110">
    <property type="protein sequence ID" value="TMW58840.1"/>
    <property type="molecule type" value="Genomic_DNA"/>
</dbReference>
<dbReference type="InterPro" id="IPR017938">
    <property type="entry name" value="Riboflavin_synthase-like_b-brl"/>
</dbReference>
<reference evidence="8" key="1">
    <citation type="submission" date="2019-03" db="EMBL/GenBank/DDBJ databases">
        <title>Long read genome sequence of the mycoparasitic Pythium oligandrum ATCC 38472 isolated from sugarbeet rhizosphere.</title>
        <authorList>
            <person name="Gaulin E."/>
        </authorList>
    </citation>
    <scope>NUCLEOTIDE SEQUENCE</scope>
    <source>
        <strain evidence="8">ATCC 38472_TT</strain>
    </source>
</reference>
<keyword evidence="9" id="KW-1185">Reference proteome</keyword>
<protein>
    <recommendedName>
        <fullName evidence="7">FAD-binding FR-type domain-containing protein</fullName>
    </recommendedName>
</protein>
<dbReference type="GO" id="GO:0016491">
    <property type="term" value="F:oxidoreductase activity"/>
    <property type="evidence" value="ECO:0007669"/>
    <property type="project" value="UniProtKB-KW"/>
</dbReference>
<dbReference type="Pfam" id="PF01794">
    <property type="entry name" value="Ferric_reduct"/>
    <property type="match status" value="1"/>
</dbReference>
<evidence type="ECO:0000259" key="7">
    <source>
        <dbReference type="PROSITE" id="PS51384"/>
    </source>
</evidence>
<dbReference type="GO" id="GO:0005886">
    <property type="term" value="C:plasma membrane"/>
    <property type="evidence" value="ECO:0007669"/>
    <property type="project" value="TreeGrafter"/>
</dbReference>
<feature type="transmembrane region" description="Helical" evidence="6">
    <location>
        <begin position="83"/>
        <end position="102"/>
    </location>
</feature>
<dbReference type="Gene3D" id="2.40.30.10">
    <property type="entry name" value="Translation factors"/>
    <property type="match status" value="1"/>
</dbReference>
<feature type="transmembrane region" description="Helical" evidence="6">
    <location>
        <begin position="224"/>
        <end position="247"/>
    </location>
</feature>
<evidence type="ECO:0000256" key="2">
    <source>
        <dbReference type="ARBA" id="ARBA00022692"/>
    </source>
</evidence>
<feature type="transmembrane region" description="Helical" evidence="6">
    <location>
        <begin position="579"/>
        <end position="596"/>
    </location>
</feature>
<dbReference type="InterPro" id="IPR013130">
    <property type="entry name" value="Fe3_Rdtase_TM_dom"/>
</dbReference>
<dbReference type="AlphaFoldDB" id="A0A8K1C995"/>
<evidence type="ECO:0000256" key="6">
    <source>
        <dbReference type="SAM" id="Phobius"/>
    </source>
</evidence>
<evidence type="ECO:0000313" key="9">
    <source>
        <dbReference type="Proteomes" id="UP000794436"/>
    </source>
</evidence>
<dbReference type="InterPro" id="IPR050369">
    <property type="entry name" value="RBOH/FRE"/>
</dbReference>
<dbReference type="OrthoDB" id="62564at2759"/>
<proteinExistence type="predicted"/>
<name>A0A8K1C995_PYTOL</name>
<evidence type="ECO:0000256" key="1">
    <source>
        <dbReference type="ARBA" id="ARBA00004141"/>
    </source>
</evidence>
<dbReference type="SUPFAM" id="SSF52343">
    <property type="entry name" value="Ferredoxin reductase-like, C-terminal NADP-linked domain"/>
    <property type="match status" value="1"/>
</dbReference>
<feature type="transmembrane region" description="Helical" evidence="6">
    <location>
        <begin position="314"/>
        <end position="339"/>
    </location>
</feature>
<sequence length="752" mass="85901">MEEEPDKFVGVKSLNSKQRKPLWEKWPRHCGILVFVAQFVVIMAAGVYIYGHITYFHMHYTNVLSVSIKTWWKGRPEMVRPTYFTVFTIIPLVVTAAMLAFLRQPMTRRVTSQYFFKTAMIMRRKPRCLRWTSYWSFGELLYLCFLVIGNFLVFYFAYDRRYKRLKIQAAAKKTVVTGDAKLQAVAITFGFNAIYNLSFLFIPVTRHSIWLEFLNISYANGVKYHRWLGILTIGFAFLHCACFYSLWIRKKTWKTEALPCFDCPLSSTKGRHAWINIFGEIALVCFLVIGLSSIPMIRRKFYNLFYYTHHLFTMAMIFAVMHYAGILWWIFPTLLLYIVSRTISASSSFAPVQVKELAALDNDIVKITLHRSTQTDGHFHVGQFLYINVPALSKLQWHAFTIASSPHANPTTLTLYIKSLGDWTRDLVTYANDCKQQDVLPTVYVDGYYGSSLGVYEEYSTLCLIGGGIGATPMFAILEDLVSKTRLRALQQRVVFIFAFRDLVLLKQIHPLLVKLQALDPGGKLVRYQLFLSTQANDEVLDRKLHLRQENTDPPTKYEKSRRVPCPFSENLQLRSGRLLATLSAFVFAWLIVIYLEYGGGKIQSGTNTHLWPLQRFVEVIILFAGGIVFPALFFAAERLIKRHTKSASMIKEVAMHGVVLTSSSVEIPSVSIQTYRDLLTEHNAVVGARPDISKLLQQVLEFHTKSVPGIKGHSVIGTFVSGPVEMKQAVACAVSSIGANRFDVHEEEFEL</sequence>
<dbReference type="Proteomes" id="UP000794436">
    <property type="component" value="Unassembled WGS sequence"/>
</dbReference>
<feature type="domain" description="FAD-binding FR-type" evidence="7">
    <location>
        <begin position="347"/>
        <end position="455"/>
    </location>
</feature>
<dbReference type="SFLD" id="SFLDS00052">
    <property type="entry name" value="Ferric_Reductase_Domain"/>
    <property type="match status" value="1"/>
</dbReference>
<evidence type="ECO:0000256" key="5">
    <source>
        <dbReference type="ARBA" id="ARBA00023136"/>
    </source>
</evidence>
<dbReference type="PANTHER" id="PTHR11972">
    <property type="entry name" value="NADPH OXIDASE"/>
    <property type="match status" value="1"/>
</dbReference>
<keyword evidence="5 6" id="KW-0472">Membrane</keyword>
<feature type="transmembrane region" description="Helical" evidence="6">
    <location>
        <begin position="616"/>
        <end position="637"/>
    </location>
</feature>
<dbReference type="PRINTS" id="PR00466">
    <property type="entry name" value="GP91PHOX"/>
</dbReference>